<keyword evidence="1 7" id="KW-0436">Ligase</keyword>
<evidence type="ECO:0000256" key="5">
    <source>
        <dbReference type="ARBA" id="ARBA00022842"/>
    </source>
</evidence>
<keyword evidence="2" id="KW-0479">Metal-binding</keyword>
<evidence type="ECO:0000259" key="6">
    <source>
        <dbReference type="Pfam" id="PF03738"/>
    </source>
</evidence>
<evidence type="ECO:0000256" key="3">
    <source>
        <dbReference type="ARBA" id="ARBA00022741"/>
    </source>
</evidence>
<name>A0AA37L0S7_9PEZI</name>
<proteinExistence type="predicted"/>
<comment type="caution">
    <text evidence="7">The sequence shown here is derived from an EMBL/GenBank/DDBJ whole genome shotgun (WGS) entry which is preliminary data.</text>
</comment>
<keyword evidence="4" id="KW-0067">ATP-binding</keyword>
<dbReference type="Pfam" id="PF03738">
    <property type="entry name" value="GSP_synth"/>
    <property type="match status" value="1"/>
</dbReference>
<sequence>MRRVPVKKRGNATRLVQSQGLVFADLGTHNASEPYWPDDRYYSFTLEEITLLENAAKDVFAMCCEAAEYLVEHPDIITKKMAVPAFALKQIKESWDREPAWGSIYGRFDVCFGGLDHPDPRLRVPKFYEFNADTPTTLVEAASIQWLWLEQTGHGNDQFNGITEALVEGWKRNMTLIEEKLGHKPTVYFAVGQGDPIGEDAMNTMLLMDTCQQAGWSTKALTMEEICLSKKDGRFYDMESNHIDVIFKLYPWEYMMEQQFAEPSFKDMDNIGKRDKEGNYIGGTVWIEAPYKMLWSNKSLFAILWELFKNDPRSKWLLPTYFDDEVPASLTSYARKPIFAREGVDIVLKENGKVIQDASMGWYGAEGYVVQELALLPEFKDAQDKPHYPVLGLWFVDGDPVGLGIREDGTPVTSNASVFLPHSIEDGPLNYRRQKVPDDEEIEQALRVDTFHDQFDKGGVENEMVRYIKKIVI</sequence>
<organism evidence="7 8">
    <name type="scientific">Colletotrichum spaethianum</name>
    <dbReference type="NCBI Taxonomy" id="700344"/>
    <lineage>
        <taxon>Eukaryota</taxon>
        <taxon>Fungi</taxon>
        <taxon>Dikarya</taxon>
        <taxon>Ascomycota</taxon>
        <taxon>Pezizomycotina</taxon>
        <taxon>Sordariomycetes</taxon>
        <taxon>Hypocreomycetidae</taxon>
        <taxon>Glomerellales</taxon>
        <taxon>Glomerellaceae</taxon>
        <taxon>Colletotrichum</taxon>
        <taxon>Colletotrichum spaethianum species complex</taxon>
    </lineage>
</organism>
<gene>
    <name evidence="7" type="ORF">ColSpa_00047</name>
</gene>
<evidence type="ECO:0000256" key="1">
    <source>
        <dbReference type="ARBA" id="ARBA00022598"/>
    </source>
</evidence>
<dbReference type="AlphaFoldDB" id="A0AA37L0S7"/>
<accession>A0AA37L0S7</accession>
<feature type="domain" description="Glutathionylspermidine synthase pre-ATP-grasp-like" evidence="6">
    <location>
        <begin position="15"/>
        <end position="424"/>
    </location>
</feature>
<dbReference type="GeneID" id="73320849"/>
<dbReference type="GO" id="GO:0016874">
    <property type="term" value="F:ligase activity"/>
    <property type="evidence" value="ECO:0007669"/>
    <property type="project" value="UniProtKB-KW"/>
</dbReference>
<evidence type="ECO:0000256" key="4">
    <source>
        <dbReference type="ARBA" id="ARBA00022840"/>
    </source>
</evidence>
<dbReference type="InterPro" id="IPR016185">
    <property type="entry name" value="PreATP-grasp_dom_sf"/>
</dbReference>
<keyword evidence="3" id="KW-0547">Nucleotide-binding</keyword>
<dbReference type="SUPFAM" id="SSF52440">
    <property type="entry name" value="PreATP-grasp domain"/>
    <property type="match status" value="1"/>
</dbReference>
<dbReference type="SUPFAM" id="SSF56059">
    <property type="entry name" value="Glutathione synthetase ATP-binding domain-like"/>
    <property type="match status" value="1"/>
</dbReference>
<dbReference type="EMBL" id="BQXU01000001">
    <property type="protein sequence ID" value="GKT39866.1"/>
    <property type="molecule type" value="Genomic_DNA"/>
</dbReference>
<dbReference type="InterPro" id="IPR005494">
    <property type="entry name" value="GSPS_pre-ATP-grasp-like_dom"/>
</dbReference>
<dbReference type="Proteomes" id="UP001055115">
    <property type="component" value="Unassembled WGS sequence"/>
</dbReference>
<reference evidence="7 8" key="1">
    <citation type="submission" date="2022-03" db="EMBL/GenBank/DDBJ databases">
        <title>Genome data of Colletotrichum spp.</title>
        <authorList>
            <person name="Utami Y.D."/>
            <person name="Hiruma K."/>
        </authorList>
    </citation>
    <scope>NUCLEOTIDE SEQUENCE [LARGE SCALE GENOMIC DNA]</scope>
    <source>
        <strain evidence="7 8">MAFF 239500</strain>
    </source>
</reference>
<dbReference type="RefSeq" id="XP_049122216.1">
    <property type="nucleotide sequence ID" value="XM_049266259.1"/>
</dbReference>
<keyword evidence="5" id="KW-0460">Magnesium</keyword>
<dbReference type="GO" id="GO:0005524">
    <property type="term" value="F:ATP binding"/>
    <property type="evidence" value="ECO:0007669"/>
    <property type="project" value="UniProtKB-KW"/>
</dbReference>
<evidence type="ECO:0000313" key="7">
    <source>
        <dbReference type="EMBL" id="GKT39866.1"/>
    </source>
</evidence>
<evidence type="ECO:0000313" key="8">
    <source>
        <dbReference type="Proteomes" id="UP001055115"/>
    </source>
</evidence>
<dbReference type="GO" id="GO:0046872">
    <property type="term" value="F:metal ion binding"/>
    <property type="evidence" value="ECO:0007669"/>
    <property type="project" value="UniProtKB-KW"/>
</dbReference>
<dbReference type="Gene3D" id="3.30.1490.330">
    <property type="match status" value="1"/>
</dbReference>
<protein>
    <submittedName>
        <fullName evidence="7">Acid--amine ligase YgiC</fullName>
    </submittedName>
</protein>
<keyword evidence="8" id="KW-1185">Reference proteome</keyword>
<evidence type="ECO:0000256" key="2">
    <source>
        <dbReference type="ARBA" id="ARBA00022723"/>
    </source>
</evidence>